<accession>A0AAD8NYL3</accession>
<dbReference type="Gene3D" id="3.20.20.300">
    <property type="entry name" value="Glycoside hydrolase, family 3, N-terminal domain"/>
    <property type="match status" value="2"/>
</dbReference>
<dbReference type="AlphaFoldDB" id="A0AAD8NYL3"/>
<keyword evidence="1" id="KW-0378">Hydrolase</keyword>
<gene>
    <name evidence="3" type="ORF">QVD17_21102</name>
</gene>
<dbReference type="PANTHER" id="PTHR47150:SF5">
    <property type="entry name" value="OS07G0546750 PROTEIN"/>
    <property type="match status" value="1"/>
</dbReference>
<evidence type="ECO:0000256" key="1">
    <source>
        <dbReference type="ARBA" id="ARBA00022801"/>
    </source>
</evidence>
<dbReference type="PANTHER" id="PTHR47150">
    <property type="entry name" value="OS12G0169200 PROTEIN"/>
    <property type="match status" value="1"/>
</dbReference>
<organism evidence="3 4">
    <name type="scientific">Tagetes erecta</name>
    <name type="common">African marigold</name>
    <dbReference type="NCBI Taxonomy" id="13708"/>
    <lineage>
        <taxon>Eukaryota</taxon>
        <taxon>Viridiplantae</taxon>
        <taxon>Streptophyta</taxon>
        <taxon>Embryophyta</taxon>
        <taxon>Tracheophyta</taxon>
        <taxon>Spermatophyta</taxon>
        <taxon>Magnoliopsida</taxon>
        <taxon>eudicotyledons</taxon>
        <taxon>Gunneridae</taxon>
        <taxon>Pentapetalae</taxon>
        <taxon>asterids</taxon>
        <taxon>campanulids</taxon>
        <taxon>Asterales</taxon>
        <taxon>Asteraceae</taxon>
        <taxon>Asteroideae</taxon>
        <taxon>Heliantheae alliance</taxon>
        <taxon>Tageteae</taxon>
        <taxon>Tagetes</taxon>
    </lineage>
</organism>
<comment type="caution">
    <text evidence="3">The sequence shown here is derived from an EMBL/GenBank/DDBJ whole genome shotgun (WGS) entry which is preliminary data.</text>
</comment>
<feature type="domain" description="Glycoside hydrolase family 3 N-terminal" evidence="2">
    <location>
        <begin position="544"/>
        <end position="612"/>
    </location>
</feature>
<dbReference type="GO" id="GO:0005975">
    <property type="term" value="P:carbohydrate metabolic process"/>
    <property type="evidence" value="ECO:0007669"/>
    <property type="project" value="InterPro"/>
</dbReference>
<dbReference type="Proteomes" id="UP001229421">
    <property type="component" value="Unassembled WGS sequence"/>
</dbReference>
<dbReference type="Pfam" id="PF00933">
    <property type="entry name" value="Glyco_hydro_3"/>
    <property type="match status" value="1"/>
</dbReference>
<dbReference type="InterPro" id="IPR017853">
    <property type="entry name" value="GH"/>
</dbReference>
<sequence length="625" mass="70328">MSSSSSALNYLSSSSDDEKDFDFLTLVVAAAKEQEEADTATSKKRYVPRDRIQAHNQLLDDYFRGGIDGPKYNAKTFRTRFRLPKELFMKIVDDIEARFEWFQEGYDARGKRSFAAIQKCTSAIRQLEYGNPPDSYDEYLAMSARTSRECLEFFCNAVIILYEKEFLRRPTSHDVALLQNAHGSYHNLPGMLGSLDCTHWEWRMCPTLLQGQFQRGDHPHPSIMLEAVASQDLWIWHAYFGAPGSNNDINVLHRSPLFNDITLGTAPNTSFYLNERLYKYGYYLTDGIYPKWAVFVKAYLYPTEPKEIRFKRVQEGARKDVERAFGVLKSKWAILSRPWDGMVVAPSMVGVLGDGMVDKMVDRCNVLIGGLLGDEGDGMDHPPHPNNILFPLIMNSKPDFRLKVLKVQYDYLPTGGALAFAFDVSPQGEGNTFIEVVLLYDTLKYKDPKQPLNVRIKDLLNRMTLEEKIAQMIQIDRSVASADVMQKYFIGSILSGGGSVPAKQATPEMWINMVNGFQNGSLASRLGIPMTYGIDAVHGDATALEVCRDPRWGRCFESYSEDPTIVRQMTELILGLQADIPASSRKGVPFFGRKEKVVACAKHFIGDGGTTKGINENNTVISPHG</sequence>
<evidence type="ECO:0000313" key="3">
    <source>
        <dbReference type="EMBL" id="KAK1425747.1"/>
    </source>
</evidence>
<dbReference type="Pfam" id="PF04827">
    <property type="entry name" value="Plant_tran"/>
    <property type="match status" value="1"/>
</dbReference>
<protein>
    <recommendedName>
        <fullName evidence="2">Glycoside hydrolase family 3 N-terminal domain-containing protein</fullName>
    </recommendedName>
</protein>
<evidence type="ECO:0000313" key="4">
    <source>
        <dbReference type="Proteomes" id="UP001229421"/>
    </source>
</evidence>
<evidence type="ECO:0000259" key="2">
    <source>
        <dbReference type="Pfam" id="PF00933"/>
    </source>
</evidence>
<dbReference type="GO" id="GO:0004553">
    <property type="term" value="F:hydrolase activity, hydrolyzing O-glycosyl compounds"/>
    <property type="evidence" value="ECO:0007669"/>
    <property type="project" value="InterPro"/>
</dbReference>
<name>A0AAD8NYL3_TARER</name>
<keyword evidence="4" id="KW-1185">Reference proteome</keyword>
<reference evidence="3" key="1">
    <citation type="journal article" date="2023" name="bioRxiv">
        <title>Improved chromosome-level genome assembly for marigold (Tagetes erecta).</title>
        <authorList>
            <person name="Jiang F."/>
            <person name="Yuan L."/>
            <person name="Wang S."/>
            <person name="Wang H."/>
            <person name="Xu D."/>
            <person name="Wang A."/>
            <person name="Fan W."/>
        </authorList>
    </citation>
    <scope>NUCLEOTIDE SEQUENCE</scope>
    <source>
        <strain evidence="3">WSJ</strain>
        <tissue evidence="3">Leaf</tissue>
    </source>
</reference>
<dbReference type="InterPro" id="IPR001764">
    <property type="entry name" value="Glyco_hydro_3_N"/>
</dbReference>
<dbReference type="EMBL" id="JAUHHV010000005">
    <property type="protein sequence ID" value="KAK1425747.1"/>
    <property type="molecule type" value="Genomic_DNA"/>
</dbReference>
<proteinExistence type="predicted"/>
<dbReference type="InterPro" id="IPR006912">
    <property type="entry name" value="Harbinger_derived_prot"/>
</dbReference>
<dbReference type="SUPFAM" id="SSF51445">
    <property type="entry name" value="(Trans)glycosidases"/>
    <property type="match status" value="1"/>
</dbReference>
<dbReference type="InterPro" id="IPR036962">
    <property type="entry name" value="Glyco_hydro_3_N_sf"/>
</dbReference>